<organism evidence="1 2">
    <name type="scientific">Lindgomyces ingoldianus</name>
    <dbReference type="NCBI Taxonomy" id="673940"/>
    <lineage>
        <taxon>Eukaryota</taxon>
        <taxon>Fungi</taxon>
        <taxon>Dikarya</taxon>
        <taxon>Ascomycota</taxon>
        <taxon>Pezizomycotina</taxon>
        <taxon>Dothideomycetes</taxon>
        <taxon>Pleosporomycetidae</taxon>
        <taxon>Pleosporales</taxon>
        <taxon>Lindgomycetaceae</taxon>
        <taxon>Lindgomyces</taxon>
    </lineage>
</organism>
<comment type="caution">
    <text evidence="1">The sequence shown here is derived from an EMBL/GenBank/DDBJ whole genome shotgun (WGS) entry which is preliminary data.</text>
</comment>
<dbReference type="Proteomes" id="UP000799755">
    <property type="component" value="Unassembled WGS sequence"/>
</dbReference>
<keyword evidence="2" id="KW-1185">Reference proteome</keyword>
<reference evidence="1" key="1">
    <citation type="journal article" date="2020" name="Stud. Mycol.">
        <title>101 Dothideomycetes genomes: a test case for predicting lifestyles and emergence of pathogens.</title>
        <authorList>
            <person name="Haridas S."/>
            <person name="Albert R."/>
            <person name="Binder M."/>
            <person name="Bloem J."/>
            <person name="Labutti K."/>
            <person name="Salamov A."/>
            <person name="Andreopoulos B."/>
            <person name="Baker S."/>
            <person name="Barry K."/>
            <person name="Bills G."/>
            <person name="Bluhm B."/>
            <person name="Cannon C."/>
            <person name="Castanera R."/>
            <person name="Culley D."/>
            <person name="Daum C."/>
            <person name="Ezra D."/>
            <person name="Gonzalez J."/>
            <person name="Henrissat B."/>
            <person name="Kuo A."/>
            <person name="Liang C."/>
            <person name="Lipzen A."/>
            <person name="Lutzoni F."/>
            <person name="Magnuson J."/>
            <person name="Mondo S."/>
            <person name="Nolan M."/>
            <person name="Ohm R."/>
            <person name="Pangilinan J."/>
            <person name="Park H.-J."/>
            <person name="Ramirez L."/>
            <person name="Alfaro M."/>
            <person name="Sun H."/>
            <person name="Tritt A."/>
            <person name="Yoshinaga Y."/>
            <person name="Zwiers L.-H."/>
            <person name="Turgeon B."/>
            <person name="Goodwin S."/>
            <person name="Spatafora J."/>
            <person name="Crous P."/>
            <person name="Grigoriev I."/>
        </authorList>
    </citation>
    <scope>NUCLEOTIDE SEQUENCE</scope>
    <source>
        <strain evidence="1">ATCC 200398</strain>
    </source>
</reference>
<proteinExistence type="predicted"/>
<sequence length="607" mass="67477">MLLSQFTYERRQSFSLSLSRSHALNSFRGDYERECSRGINVIPANHIRVKLACSVDPDVSSGANLNPTLSHPLVSLLPSRLFSILSLLLTATGIKLDKMPHLPATSHFQSKELRSPFVDSTSPPEDRYEMLPNLNCDRCVKSSNPSSNHDVFLGVENKQANFLLASPSIDQGSVNKRVGVSSYATASKNSIEPTVPRDPSDPRARVLCISNLHFHAKEDEVRNFFFRFEVIDYTRYYKPETKKPLGYGFIMTASASAAQRAKGWGDGKTLHGRTIEINFARECPEGEALQSLLLRHMLANECIVVTEDGFVQSGNRVAPDRPSGSNLNVTDNSIAQLNPDLASVRNVKLEDNEASESVQSIADNHTVKPDTASASQIYEPSFQQHLHLADNGSVTHHLKRTGAYKPRPPKGELRDVPYIAFSTPSSMHQTSEVGHIGFNHNTPFRHRVPMSAVSNPHEISPLPPGFEMDRVKAMKVFPPNFSRLTPSQSDGVETMVHSPSEYGPHFQLQHSKVITGRPEKIWDHRISASIMNERCLPARTIGNQSWGSVIGDKERWFMRRCLHTKAFRGGFGDIYASACVAARSNLNKESLPLNVNPLDATFCAQNR</sequence>
<dbReference type="EMBL" id="MU003554">
    <property type="protein sequence ID" value="KAF2463067.1"/>
    <property type="molecule type" value="Genomic_DNA"/>
</dbReference>
<name>A0ACB6Q877_9PLEO</name>
<evidence type="ECO:0000313" key="1">
    <source>
        <dbReference type="EMBL" id="KAF2463067.1"/>
    </source>
</evidence>
<gene>
    <name evidence="1" type="ORF">BDR25DRAFT_363154</name>
</gene>
<protein>
    <submittedName>
        <fullName evidence="1">Uncharacterized protein</fullName>
    </submittedName>
</protein>
<accession>A0ACB6Q877</accession>
<evidence type="ECO:0000313" key="2">
    <source>
        <dbReference type="Proteomes" id="UP000799755"/>
    </source>
</evidence>